<proteinExistence type="predicted"/>
<comment type="caution">
    <text evidence="1">The sequence shown here is derived from an EMBL/GenBank/DDBJ whole genome shotgun (WGS) entry which is preliminary data.</text>
</comment>
<evidence type="ECO:0000313" key="2">
    <source>
        <dbReference type="Proteomes" id="UP000821845"/>
    </source>
</evidence>
<reference evidence="1" key="1">
    <citation type="submission" date="2020-05" db="EMBL/GenBank/DDBJ databases">
        <title>Large-scale comparative analyses of tick genomes elucidate their genetic diversity and vector capacities.</title>
        <authorList>
            <person name="Jia N."/>
            <person name="Wang J."/>
            <person name="Shi W."/>
            <person name="Du L."/>
            <person name="Sun Y."/>
            <person name="Zhan W."/>
            <person name="Jiang J."/>
            <person name="Wang Q."/>
            <person name="Zhang B."/>
            <person name="Ji P."/>
            <person name="Sakyi L.B."/>
            <person name="Cui X."/>
            <person name="Yuan T."/>
            <person name="Jiang B."/>
            <person name="Yang W."/>
            <person name="Lam T.T.-Y."/>
            <person name="Chang Q."/>
            <person name="Ding S."/>
            <person name="Wang X."/>
            <person name="Zhu J."/>
            <person name="Ruan X."/>
            <person name="Zhao L."/>
            <person name="Wei J."/>
            <person name="Que T."/>
            <person name="Du C."/>
            <person name="Cheng J."/>
            <person name="Dai P."/>
            <person name="Han X."/>
            <person name="Huang E."/>
            <person name="Gao Y."/>
            <person name="Liu J."/>
            <person name="Shao H."/>
            <person name="Ye R."/>
            <person name="Li L."/>
            <person name="Wei W."/>
            <person name="Wang X."/>
            <person name="Wang C."/>
            <person name="Yang T."/>
            <person name="Huo Q."/>
            <person name="Li W."/>
            <person name="Guo W."/>
            <person name="Chen H."/>
            <person name="Zhou L."/>
            <person name="Ni X."/>
            <person name="Tian J."/>
            <person name="Zhou Y."/>
            <person name="Sheng Y."/>
            <person name="Liu T."/>
            <person name="Pan Y."/>
            <person name="Xia L."/>
            <person name="Li J."/>
            <person name="Zhao F."/>
            <person name="Cao W."/>
        </authorList>
    </citation>
    <scope>NUCLEOTIDE SEQUENCE</scope>
    <source>
        <strain evidence="1">Hyas-2018</strain>
    </source>
</reference>
<gene>
    <name evidence="1" type="ORF">HPB50_004553</name>
</gene>
<name>A0ACB7T8B5_HYAAI</name>
<sequence>MPYCCVPRCKSSSKQRTPGISFHEIPSDPELRAKWLKVISRDDWTPNTTSCYSTVCSRHFGSSDFKEGCKIRKLKKDAVPSIFEEYPPYLQPPKKRERSDASVRKREAAAPVNTPPRKRRAVESQLETLSLPGNDLPSVDVASQELSLMDCTASELPLPLENGASERCITATVQVDRAVQVSSLSSVSAMDKRKWRRKERDLNARIERLKNTVDKYKQELQKLKEECYVSAFLQVVEKAKEKDLAASILVEQVQNFAKKKPTWSELTVRHAVVLRNLSTRAYEHVRSTGILRLPCRSTLERFMGSSRGEVGVTELVKQRLSAELASHPSLQARACSLIVDEMRVKQRLLYHKQRDAFIGEVDYGVNFPKETTNEPVLANSLLCFVLNGLSVSFKIPVAYFFTRNCTGRELHMLMRHVLKEVEEIGFIVVRIVTDNHKINVLAMQLLCNGSLKHCTDHPGKPNRKLFLAFDQCHLIKNVRSQFLSRDIGKGGEISSNHLKSLYKMQQGSLVKPVRFLTRKHVFPTNMEKMNVQRAVQVFSPPVTAALKLLQEQAGHTCDASFAGVGPTVQFMDTVHRWFVLMDVSNCTQHIHQKNADCKQFESAGDERLIWLETSFLDYLADLKSQCLAKNFLTKETYEGLVITTRSNVECIRYLLEEMSFHFVLTRKMSSDPIESFFGWLRKSAGSNDQTDVRAVLTGIEKTLKTGVASASSTSNIMAAEESNCLSTLPQQKNTKVQTSEEFPADARRELIERLNRDKPLLPTPDVAALAMVGGYLARAVRENIECEECFALLTKPNASTPSDSLIKHQDRGGLLYPSAQLLDVLYALQKFVEVLLATRRRMHHPLKEAVNNAAEILREHKALMCSKPGHQENLLKLLLTKFFRPIFTNFALKATDKHDVAKVFEIKPLSRKTLKL</sequence>
<dbReference type="Proteomes" id="UP000821845">
    <property type="component" value="Chromosome 10"/>
</dbReference>
<keyword evidence="2" id="KW-1185">Reference proteome</keyword>
<organism evidence="1 2">
    <name type="scientific">Hyalomma asiaticum</name>
    <name type="common">Tick</name>
    <dbReference type="NCBI Taxonomy" id="266040"/>
    <lineage>
        <taxon>Eukaryota</taxon>
        <taxon>Metazoa</taxon>
        <taxon>Ecdysozoa</taxon>
        <taxon>Arthropoda</taxon>
        <taxon>Chelicerata</taxon>
        <taxon>Arachnida</taxon>
        <taxon>Acari</taxon>
        <taxon>Parasitiformes</taxon>
        <taxon>Ixodida</taxon>
        <taxon>Ixodoidea</taxon>
        <taxon>Ixodidae</taxon>
        <taxon>Hyalomminae</taxon>
        <taxon>Hyalomma</taxon>
    </lineage>
</organism>
<dbReference type="EMBL" id="CM023490">
    <property type="protein sequence ID" value="KAH6942404.1"/>
    <property type="molecule type" value="Genomic_DNA"/>
</dbReference>
<evidence type="ECO:0000313" key="1">
    <source>
        <dbReference type="EMBL" id="KAH6942404.1"/>
    </source>
</evidence>
<protein>
    <submittedName>
        <fullName evidence="1">Uncharacterized protein</fullName>
    </submittedName>
</protein>
<accession>A0ACB7T8B5</accession>